<dbReference type="AlphaFoldDB" id="A0A0A9FGE1"/>
<sequence>MRRSSFRNTEYIFEPIPEMVFDSREEAFEFYNMYSWEVGFGVKFNRRRLTKDKKYRSMQEKYRLGEYGSKSGISLDCSLDYNMYFPSLVSAFNMVCYVRINYIARSGTNLKH</sequence>
<organism evidence="1">
    <name type="scientific">Arundo donax</name>
    <name type="common">Giant reed</name>
    <name type="synonym">Donax arundinaceus</name>
    <dbReference type="NCBI Taxonomy" id="35708"/>
    <lineage>
        <taxon>Eukaryota</taxon>
        <taxon>Viridiplantae</taxon>
        <taxon>Streptophyta</taxon>
        <taxon>Embryophyta</taxon>
        <taxon>Tracheophyta</taxon>
        <taxon>Spermatophyta</taxon>
        <taxon>Magnoliopsida</taxon>
        <taxon>Liliopsida</taxon>
        <taxon>Poales</taxon>
        <taxon>Poaceae</taxon>
        <taxon>PACMAD clade</taxon>
        <taxon>Arundinoideae</taxon>
        <taxon>Arundineae</taxon>
        <taxon>Arundo</taxon>
    </lineage>
</organism>
<evidence type="ECO:0000313" key="1">
    <source>
        <dbReference type="EMBL" id="JAE09166.1"/>
    </source>
</evidence>
<dbReference type="EMBL" id="GBRH01188730">
    <property type="protein sequence ID" value="JAE09166.1"/>
    <property type="molecule type" value="Transcribed_RNA"/>
</dbReference>
<accession>A0A0A9FGE1</accession>
<reference evidence="1" key="2">
    <citation type="journal article" date="2015" name="Data Brief">
        <title>Shoot transcriptome of the giant reed, Arundo donax.</title>
        <authorList>
            <person name="Barrero R.A."/>
            <person name="Guerrero F.D."/>
            <person name="Moolhuijzen P."/>
            <person name="Goolsby J.A."/>
            <person name="Tidwell J."/>
            <person name="Bellgard S.E."/>
            <person name="Bellgard M.I."/>
        </authorList>
    </citation>
    <scope>NUCLEOTIDE SEQUENCE</scope>
    <source>
        <tissue evidence="1">Shoot tissue taken approximately 20 cm above the soil surface</tissue>
    </source>
</reference>
<name>A0A0A9FGE1_ARUDO</name>
<dbReference type="PANTHER" id="PTHR47482:SF5">
    <property type="entry name" value="FAR1 DOMAIN-CONTAINING PROTEIN"/>
    <property type="match status" value="1"/>
</dbReference>
<evidence type="ECO:0008006" key="2">
    <source>
        <dbReference type="Google" id="ProtNLM"/>
    </source>
</evidence>
<proteinExistence type="predicted"/>
<protein>
    <recommendedName>
        <fullName evidence="2">Protein FAR1-RELATED SEQUENCE</fullName>
    </recommendedName>
</protein>
<reference evidence="1" key="1">
    <citation type="submission" date="2014-09" db="EMBL/GenBank/DDBJ databases">
        <authorList>
            <person name="Magalhaes I.L.F."/>
            <person name="Oliveira U."/>
            <person name="Santos F.R."/>
            <person name="Vidigal T.H.D.A."/>
            <person name="Brescovit A.D."/>
            <person name="Santos A.J."/>
        </authorList>
    </citation>
    <scope>NUCLEOTIDE SEQUENCE</scope>
    <source>
        <tissue evidence="1">Shoot tissue taken approximately 20 cm above the soil surface</tissue>
    </source>
</reference>
<dbReference type="PANTHER" id="PTHR47482">
    <property type="entry name" value="OS11G0632001 PROTEIN"/>
    <property type="match status" value="1"/>
</dbReference>